<name>A0A6C0KQ32_9ZZZZ</name>
<sequence>MPDRSYITYLYGILLGLVFFLLVRSLFSVYYTPGVNTLYNSPVTQQLFPNAMKKLFPTWGYNKAGMYDGQAFTFGQGSFWPESGKGYQPTIYASGGASPEGGMRKTLPIPKEVEVGWWSTSPRVERSIHLPVYDDRSQHVEYVTPVGHWDE</sequence>
<protein>
    <submittedName>
        <fullName evidence="2">Uncharacterized protein</fullName>
    </submittedName>
</protein>
<feature type="transmembrane region" description="Helical" evidence="1">
    <location>
        <begin position="6"/>
        <end position="23"/>
    </location>
</feature>
<keyword evidence="1" id="KW-0812">Transmembrane</keyword>
<evidence type="ECO:0000256" key="1">
    <source>
        <dbReference type="SAM" id="Phobius"/>
    </source>
</evidence>
<organism evidence="2">
    <name type="scientific">viral metagenome</name>
    <dbReference type="NCBI Taxonomy" id="1070528"/>
    <lineage>
        <taxon>unclassified sequences</taxon>
        <taxon>metagenomes</taxon>
        <taxon>organismal metagenomes</taxon>
    </lineage>
</organism>
<keyword evidence="1" id="KW-1133">Transmembrane helix</keyword>
<evidence type="ECO:0000313" key="2">
    <source>
        <dbReference type="EMBL" id="QHU18837.1"/>
    </source>
</evidence>
<proteinExistence type="predicted"/>
<keyword evidence="1" id="KW-0472">Membrane</keyword>
<dbReference type="AlphaFoldDB" id="A0A6C0KQ32"/>
<accession>A0A6C0KQ32</accession>
<dbReference type="EMBL" id="MN740938">
    <property type="protein sequence ID" value="QHU18837.1"/>
    <property type="molecule type" value="Genomic_DNA"/>
</dbReference>
<reference evidence="2" key="1">
    <citation type="journal article" date="2020" name="Nature">
        <title>Giant virus diversity and host interactions through global metagenomics.</title>
        <authorList>
            <person name="Schulz F."/>
            <person name="Roux S."/>
            <person name="Paez-Espino D."/>
            <person name="Jungbluth S."/>
            <person name="Walsh D.A."/>
            <person name="Denef V.J."/>
            <person name="McMahon K.D."/>
            <person name="Konstantinidis K.T."/>
            <person name="Eloe-Fadrosh E.A."/>
            <person name="Kyrpides N.C."/>
            <person name="Woyke T."/>
        </authorList>
    </citation>
    <scope>NUCLEOTIDE SEQUENCE</scope>
    <source>
        <strain evidence="2">GVMAG-S-3300013006-158</strain>
    </source>
</reference>